<feature type="region of interest" description="Disordered" evidence="1">
    <location>
        <begin position="144"/>
        <end position="173"/>
    </location>
</feature>
<keyword evidence="4" id="KW-1185">Reference proteome</keyword>
<gene>
    <name evidence="3" type="ORF">GCM10022267_42350</name>
</gene>
<feature type="chain" id="PRO_5046768873" evidence="2">
    <location>
        <begin position="31"/>
        <end position="173"/>
    </location>
</feature>
<feature type="compositionally biased region" description="Acidic residues" evidence="1">
    <location>
        <begin position="160"/>
        <end position="173"/>
    </location>
</feature>
<evidence type="ECO:0000256" key="2">
    <source>
        <dbReference type="SAM" id="SignalP"/>
    </source>
</evidence>
<evidence type="ECO:0000313" key="3">
    <source>
        <dbReference type="EMBL" id="GAA3651650.1"/>
    </source>
</evidence>
<comment type="caution">
    <text evidence="3">The sequence shown here is derived from an EMBL/GenBank/DDBJ whole genome shotgun (WGS) entry which is preliminary data.</text>
</comment>
<accession>A0ABP7B8K5</accession>
<reference evidence="4" key="1">
    <citation type="journal article" date="2019" name="Int. J. Syst. Evol. Microbiol.">
        <title>The Global Catalogue of Microorganisms (GCM) 10K type strain sequencing project: providing services to taxonomists for standard genome sequencing and annotation.</title>
        <authorList>
            <consortium name="The Broad Institute Genomics Platform"/>
            <consortium name="The Broad Institute Genome Sequencing Center for Infectious Disease"/>
            <person name="Wu L."/>
            <person name="Ma J."/>
        </authorList>
    </citation>
    <scope>NUCLEOTIDE SEQUENCE [LARGE SCALE GENOMIC DNA]</scope>
    <source>
        <strain evidence="4">JCM 17494</strain>
    </source>
</reference>
<dbReference type="Proteomes" id="UP001500711">
    <property type="component" value="Unassembled WGS sequence"/>
</dbReference>
<feature type="signal peptide" evidence="2">
    <location>
        <begin position="1"/>
        <end position="30"/>
    </location>
</feature>
<organism evidence="3 4">
    <name type="scientific">Lentzea roselyniae</name>
    <dbReference type="NCBI Taxonomy" id="531940"/>
    <lineage>
        <taxon>Bacteria</taxon>
        <taxon>Bacillati</taxon>
        <taxon>Actinomycetota</taxon>
        <taxon>Actinomycetes</taxon>
        <taxon>Pseudonocardiales</taxon>
        <taxon>Pseudonocardiaceae</taxon>
        <taxon>Lentzea</taxon>
    </lineage>
</organism>
<evidence type="ECO:0000256" key="1">
    <source>
        <dbReference type="SAM" id="MobiDB-lite"/>
    </source>
</evidence>
<sequence>MAITRWARRAVLTATALAFTLPFSTGTAQADPIIEALGDNNVNVAVGAYNNNVNSIPVSLGAGVSLNTGSGIPLGTNEGIQLALDIAHAPVWADAGVDVPFTNIAAAVDAPAVAVAAPQAEVAAPPAPEAAPAFESAVTITDDTVLADDTATAADQPKGDEEEDSPEEVELSG</sequence>
<feature type="compositionally biased region" description="Low complexity" evidence="1">
    <location>
        <begin position="144"/>
        <end position="155"/>
    </location>
</feature>
<proteinExistence type="predicted"/>
<evidence type="ECO:0000313" key="4">
    <source>
        <dbReference type="Proteomes" id="UP001500711"/>
    </source>
</evidence>
<dbReference type="RefSeq" id="WP_346131755.1">
    <property type="nucleotide sequence ID" value="NZ_BAABBE010000011.1"/>
</dbReference>
<keyword evidence="2" id="KW-0732">Signal</keyword>
<name>A0ABP7B8K5_9PSEU</name>
<dbReference type="EMBL" id="BAABBE010000011">
    <property type="protein sequence ID" value="GAA3651650.1"/>
    <property type="molecule type" value="Genomic_DNA"/>
</dbReference>
<protein>
    <submittedName>
        <fullName evidence="3">Uncharacterized protein</fullName>
    </submittedName>
</protein>